<organism evidence="1">
    <name type="scientific">uncultured bacterium</name>
    <name type="common">gcode 4</name>
    <dbReference type="NCBI Taxonomy" id="1234023"/>
    <lineage>
        <taxon>Bacteria</taxon>
        <taxon>environmental samples</taxon>
    </lineage>
</organism>
<name>K2GBL7_9BACT</name>
<gene>
    <name evidence="1" type="ORF">ACD_3C00191G0010</name>
</gene>
<evidence type="ECO:0000313" key="1">
    <source>
        <dbReference type="EMBL" id="EKE27579.1"/>
    </source>
</evidence>
<proteinExistence type="predicted"/>
<accession>K2GBL7</accession>
<dbReference type="AlphaFoldDB" id="K2GBL7"/>
<sequence>MNKAGTNLNEEKISIGTTSFLIEDERGIFEFNLLICELAAKYRDVLWERILWIDDVTENEMHRLALKLMWEIEKIGDVIDKDKTKYGLTLAKVNFNKWKYWASLNFFWHEIAESLVEFHEKKYIYLNDLEISRASSHPWNVLMEYTDRMGRFDYSSLYFDTANLSTSSEEYECLKEMIRSYKNCFTLRDSNEEWSKNLNICRDDLSEIKRVNSWFVENYKDIKWYFEVATRENDINEKKEAIKKKDLDRLIFLIWKHARNYFMRIFLEKNIITKEYYLYLKSLKDPWEPVKELYYIIEREEIWKIIIEKTPENIIMNIKEVVAEALKRKPKESYRILNNLKNFITIYRRQVDQICKMWQWLEILMTPPKFSLPPEWEEINLLKEIIILEQ</sequence>
<reference evidence="1" key="1">
    <citation type="journal article" date="2012" name="Science">
        <title>Fermentation, hydrogen, and sulfur metabolism in multiple uncultivated bacterial phyla.</title>
        <authorList>
            <person name="Wrighton K.C."/>
            <person name="Thomas B.C."/>
            <person name="Sharon I."/>
            <person name="Miller C.S."/>
            <person name="Castelle C.J."/>
            <person name="VerBerkmoes N.C."/>
            <person name="Wilkins M.J."/>
            <person name="Hettich R.L."/>
            <person name="Lipton M.S."/>
            <person name="Williams K.H."/>
            <person name="Long P.E."/>
            <person name="Banfield J.F."/>
        </authorList>
    </citation>
    <scope>NUCLEOTIDE SEQUENCE [LARGE SCALE GENOMIC DNA]</scope>
</reference>
<comment type="caution">
    <text evidence="1">The sequence shown here is derived from an EMBL/GenBank/DDBJ whole genome shotgun (WGS) entry which is preliminary data.</text>
</comment>
<protein>
    <submittedName>
        <fullName evidence="1">Uncharacterized protein</fullName>
    </submittedName>
</protein>
<dbReference type="EMBL" id="AMFJ01000465">
    <property type="protein sequence ID" value="EKE27579.1"/>
    <property type="molecule type" value="Genomic_DNA"/>
</dbReference>